<reference evidence="1 2" key="1">
    <citation type="journal article" date="2014" name="Nature">
        <title>An environmental bacterial taxon with a large and distinct metabolic repertoire.</title>
        <authorList>
            <person name="Wilson M.C."/>
            <person name="Mori T."/>
            <person name="Ruckert C."/>
            <person name="Uria A.R."/>
            <person name="Helf M.J."/>
            <person name="Takada K."/>
            <person name="Gernert C."/>
            <person name="Steffens U.A."/>
            <person name="Heycke N."/>
            <person name="Schmitt S."/>
            <person name="Rinke C."/>
            <person name="Helfrich E.J."/>
            <person name="Brachmann A.O."/>
            <person name="Gurgui C."/>
            <person name="Wakimoto T."/>
            <person name="Kracht M."/>
            <person name="Crusemann M."/>
            <person name="Hentschel U."/>
            <person name="Abe I."/>
            <person name="Matsunaga S."/>
            <person name="Kalinowski J."/>
            <person name="Takeyama H."/>
            <person name="Piel J."/>
        </authorList>
    </citation>
    <scope>NUCLEOTIDE SEQUENCE [LARGE SCALE GENOMIC DNA]</scope>
    <source>
        <strain evidence="2">TSY1</strain>
    </source>
</reference>
<dbReference type="AlphaFoldDB" id="W4L616"/>
<accession>W4L616</accession>
<keyword evidence="2" id="KW-1185">Reference proteome</keyword>
<sequence>MIQPILKIVAVLTLLGFTVTGCATTEQYARFAQAGSTYTAALDAVLVASARVHVDATSEKLISEDSSIPLTRQDYEGVAKDNMKRVEIIQRLRQHGRLLTQYFDLLNQLATSEAPAAIQDAGTNVINRINEVGTILRGDPLVEDTGVFTPVVEAVVNLKMRQSLKEELQTRQKTIELELKTQEILLMALSTSIQHDHGTTQEKRTGSLR</sequence>
<evidence type="ECO:0000313" key="1">
    <source>
        <dbReference type="EMBL" id="ETW93548.1"/>
    </source>
</evidence>
<proteinExistence type="predicted"/>
<protein>
    <submittedName>
        <fullName evidence="1">Uncharacterized protein</fullName>
    </submittedName>
</protein>
<evidence type="ECO:0000313" key="2">
    <source>
        <dbReference type="Proteomes" id="UP000019141"/>
    </source>
</evidence>
<comment type="caution">
    <text evidence="1">The sequence shown here is derived from an EMBL/GenBank/DDBJ whole genome shotgun (WGS) entry which is preliminary data.</text>
</comment>
<dbReference type="PROSITE" id="PS51257">
    <property type="entry name" value="PROKAR_LIPOPROTEIN"/>
    <property type="match status" value="1"/>
</dbReference>
<dbReference type="Proteomes" id="UP000019141">
    <property type="component" value="Unassembled WGS sequence"/>
</dbReference>
<gene>
    <name evidence="1" type="ORF">ETSY1_38735</name>
</gene>
<name>W4L616_ENTF1</name>
<organism evidence="1 2">
    <name type="scientific">Entotheonella factor</name>
    <dbReference type="NCBI Taxonomy" id="1429438"/>
    <lineage>
        <taxon>Bacteria</taxon>
        <taxon>Pseudomonadati</taxon>
        <taxon>Nitrospinota/Tectimicrobiota group</taxon>
        <taxon>Candidatus Tectimicrobiota</taxon>
        <taxon>Candidatus Entotheonellia</taxon>
        <taxon>Candidatus Entotheonellales</taxon>
        <taxon>Candidatus Entotheonellaceae</taxon>
        <taxon>Candidatus Entotheonella</taxon>
    </lineage>
</organism>
<dbReference type="HOGENOM" id="CLU_1313532_0_0_7"/>
<dbReference type="EMBL" id="AZHW01001218">
    <property type="protein sequence ID" value="ETW93548.1"/>
    <property type="molecule type" value="Genomic_DNA"/>
</dbReference>